<dbReference type="Gene3D" id="3.40.1620.60">
    <property type="match status" value="1"/>
</dbReference>
<comment type="caution">
    <text evidence="7">The sequence shown here is derived from an EMBL/GenBank/DDBJ whole genome shotgun (WGS) entry which is preliminary data.</text>
</comment>
<feature type="domain" description="ADAMTS cysteine-rich" evidence="6">
    <location>
        <begin position="59"/>
        <end position="118"/>
    </location>
</feature>
<reference evidence="7" key="3">
    <citation type="submission" date="2023-05" db="EMBL/GenBank/DDBJ databases">
        <authorList>
            <person name="Smith C.H."/>
        </authorList>
    </citation>
    <scope>NUCLEOTIDE SEQUENCE</scope>
    <source>
        <strain evidence="7">CHS0354</strain>
        <tissue evidence="7">Mantle</tissue>
    </source>
</reference>
<dbReference type="InterPro" id="IPR041645">
    <property type="entry name" value="ADAMTS_CR_2"/>
</dbReference>
<evidence type="ECO:0000256" key="3">
    <source>
        <dbReference type="ARBA" id="ARBA00022833"/>
    </source>
</evidence>
<dbReference type="EMBL" id="JAEAOA010000843">
    <property type="protein sequence ID" value="KAK3588398.1"/>
    <property type="molecule type" value="Genomic_DNA"/>
</dbReference>
<reference evidence="7" key="1">
    <citation type="journal article" date="2021" name="Genome Biol. Evol.">
        <title>A High-Quality Reference Genome for a Parasitic Bivalve with Doubly Uniparental Inheritance (Bivalvia: Unionida).</title>
        <authorList>
            <person name="Smith C.H."/>
        </authorList>
    </citation>
    <scope>NUCLEOTIDE SEQUENCE</scope>
    <source>
        <strain evidence="7">CHS0354</strain>
    </source>
</reference>
<keyword evidence="2" id="KW-0378">Hydrolase</keyword>
<evidence type="ECO:0000256" key="4">
    <source>
        <dbReference type="ARBA" id="ARBA00023157"/>
    </source>
</evidence>
<dbReference type="GO" id="GO:0046872">
    <property type="term" value="F:metal ion binding"/>
    <property type="evidence" value="ECO:0007669"/>
    <property type="project" value="UniProtKB-KW"/>
</dbReference>
<evidence type="ECO:0000256" key="2">
    <source>
        <dbReference type="ARBA" id="ARBA00022801"/>
    </source>
</evidence>
<evidence type="ECO:0000256" key="1">
    <source>
        <dbReference type="ARBA" id="ARBA00022723"/>
    </source>
</evidence>
<dbReference type="Proteomes" id="UP001195483">
    <property type="component" value="Unassembled WGS sequence"/>
</dbReference>
<keyword evidence="8" id="KW-1185">Reference proteome</keyword>
<dbReference type="Pfam" id="PF17771">
    <property type="entry name" value="ADAMTS_CR_2"/>
    <property type="match status" value="1"/>
</dbReference>
<evidence type="ECO:0000259" key="6">
    <source>
        <dbReference type="Pfam" id="PF17771"/>
    </source>
</evidence>
<feature type="non-terminal residue" evidence="7">
    <location>
        <position position="118"/>
    </location>
</feature>
<evidence type="ECO:0000313" key="8">
    <source>
        <dbReference type="Proteomes" id="UP001195483"/>
    </source>
</evidence>
<sequence>MSPIETIFTQGKPYSRNPWIFSNCSVDAFKKTLKDRHCLYNEGSFFDIKEWNHFMMKSPGEEYPADKQCELIYGPDYSHCGPTSAAICLYLQCKDPETKACLPKHHIAARGTECGVNM</sequence>
<keyword evidence="1" id="KW-0479">Metal-binding</keyword>
<dbReference type="GO" id="GO:0016787">
    <property type="term" value="F:hydrolase activity"/>
    <property type="evidence" value="ECO:0007669"/>
    <property type="project" value="UniProtKB-KW"/>
</dbReference>
<dbReference type="AlphaFoldDB" id="A0AAE0SB98"/>
<keyword evidence="3" id="KW-0862">Zinc</keyword>
<keyword evidence="5" id="KW-0325">Glycoprotein</keyword>
<proteinExistence type="predicted"/>
<evidence type="ECO:0000313" key="7">
    <source>
        <dbReference type="EMBL" id="KAK3588398.1"/>
    </source>
</evidence>
<name>A0AAE0SB98_9BIVA</name>
<keyword evidence="4" id="KW-1015">Disulfide bond</keyword>
<gene>
    <name evidence="7" type="ORF">CHS0354_013724</name>
</gene>
<accession>A0AAE0SB98</accession>
<reference evidence="7" key="2">
    <citation type="journal article" date="2021" name="Genome Biol. Evol.">
        <title>Developing a high-quality reference genome for a parasitic bivalve with doubly uniparental inheritance (Bivalvia: Unionida).</title>
        <authorList>
            <person name="Smith C.H."/>
        </authorList>
    </citation>
    <scope>NUCLEOTIDE SEQUENCE</scope>
    <source>
        <strain evidence="7">CHS0354</strain>
        <tissue evidence="7">Mantle</tissue>
    </source>
</reference>
<organism evidence="7 8">
    <name type="scientific">Potamilus streckersoni</name>
    <dbReference type="NCBI Taxonomy" id="2493646"/>
    <lineage>
        <taxon>Eukaryota</taxon>
        <taxon>Metazoa</taxon>
        <taxon>Spiralia</taxon>
        <taxon>Lophotrochozoa</taxon>
        <taxon>Mollusca</taxon>
        <taxon>Bivalvia</taxon>
        <taxon>Autobranchia</taxon>
        <taxon>Heteroconchia</taxon>
        <taxon>Palaeoheterodonta</taxon>
        <taxon>Unionida</taxon>
        <taxon>Unionoidea</taxon>
        <taxon>Unionidae</taxon>
        <taxon>Ambleminae</taxon>
        <taxon>Lampsilini</taxon>
        <taxon>Potamilus</taxon>
    </lineage>
</organism>
<evidence type="ECO:0000256" key="5">
    <source>
        <dbReference type="ARBA" id="ARBA00023180"/>
    </source>
</evidence>
<protein>
    <recommendedName>
        <fullName evidence="6">ADAMTS cysteine-rich domain-containing protein</fullName>
    </recommendedName>
</protein>